<sequence length="204" mass="23061">MASNTPLTCLQWQVSPEGTWARDVDECERFYITSSRKENRCFPVSGCASFNVSPVDSMPTIDEENRVEAALQKAWITLRYQHLTLGSRIEHDEDGDRLRRVYRSFDTDDGQESWVGSTFKVVDTDLGPLEWFNSDTAAAFETATIFFVRSKGQDSDRRAILLGCPHDVSDGVGVLQLVSQLFDHAAQAFEEGDEYSLPKWGKEH</sequence>
<dbReference type="EMBL" id="CM046509">
    <property type="protein sequence ID" value="KAI8663730.1"/>
    <property type="molecule type" value="Genomic_DNA"/>
</dbReference>
<keyword evidence="2" id="KW-1185">Reference proteome</keyword>
<comment type="caution">
    <text evidence="1">The sequence shown here is derived from an EMBL/GenBank/DDBJ whole genome shotgun (WGS) entry which is preliminary data.</text>
</comment>
<organism evidence="1 2">
    <name type="scientific">Fusarium keratoplasticum</name>
    <dbReference type="NCBI Taxonomy" id="1328300"/>
    <lineage>
        <taxon>Eukaryota</taxon>
        <taxon>Fungi</taxon>
        <taxon>Dikarya</taxon>
        <taxon>Ascomycota</taxon>
        <taxon>Pezizomycotina</taxon>
        <taxon>Sordariomycetes</taxon>
        <taxon>Hypocreomycetidae</taxon>
        <taxon>Hypocreales</taxon>
        <taxon>Nectriaceae</taxon>
        <taxon>Fusarium</taxon>
        <taxon>Fusarium solani species complex</taxon>
    </lineage>
</organism>
<protein>
    <submittedName>
        <fullName evidence="1">Uncharacterized protein</fullName>
    </submittedName>
</protein>
<evidence type="ECO:0000313" key="2">
    <source>
        <dbReference type="Proteomes" id="UP001065298"/>
    </source>
</evidence>
<accession>A0ACC0QRL7</accession>
<proteinExistence type="predicted"/>
<dbReference type="Proteomes" id="UP001065298">
    <property type="component" value="Chromosome 7"/>
</dbReference>
<evidence type="ECO:0000313" key="1">
    <source>
        <dbReference type="EMBL" id="KAI8663730.1"/>
    </source>
</evidence>
<reference evidence="1" key="1">
    <citation type="submission" date="2022-06" db="EMBL/GenBank/DDBJ databases">
        <title>Fusarium solani species complex genomes reveal bases of compartmentalisation and animal pathogenesis.</title>
        <authorList>
            <person name="Tsai I.J."/>
        </authorList>
    </citation>
    <scope>NUCLEOTIDE SEQUENCE</scope>
    <source>
        <strain evidence="1">Fu6.1</strain>
    </source>
</reference>
<gene>
    <name evidence="1" type="ORF">NCS57_00975100</name>
</gene>
<name>A0ACC0QRL7_9HYPO</name>